<protein>
    <recommendedName>
        <fullName evidence="5">NAD(P)-binding protein</fullName>
    </recommendedName>
</protein>
<name>A0ABZ2XAY9_9HYPO</name>
<dbReference type="Proteomes" id="UP001489902">
    <property type="component" value="Chromosome 8"/>
</dbReference>
<gene>
    <name evidence="3" type="ORF">QYS62_011542</name>
</gene>
<organism evidence="3 4">
    <name type="scientific">Fusarium acuminatum</name>
    <dbReference type="NCBI Taxonomy" id="5515"/>
    <lineage>
        <taxon>Eukaryota</taxon>
        <taxon>Fungi</taxon>
        <taxon>Dikarya</taxon>
        <taxon>Ascomycota</taxon>
        <taxon>Pezizomycotina</taxon>
        <taxon>Sordariomycetes</taxon>
        <taxon>Hypocreomycetidae</taxon>
        <taxon>Hypocreales</taxon>
        <taxon>Nectriaceae</taxon>
        <taxon>Fusarium</taxon>
        <taxon>Fusarium tricinctum species complex</taxon>
    </lineage>
</organism>
<reference evidence="3 4" key="1">
    <citation type="submission" date="2024-04" db="EMBL/GenBank/DDBJ databases">
        <title>Complete genome sequence of Fusarium acuminatum.</title>
        <authorList>
            <person name="Lan B."/>
        </authorList>
    </citation>
    <scope>NUCLEOTIDE SEQUENCE [LARGE SCALE GENOMIC DNA]</scope>
    <source>
        <strain evidence="3">1A</strain>
    </source>
</reference>
<proteinExistence type="inferred from homology"/>
<evidence type="ECO:0000313" key="3">
    <source>
        <dbReference type="EMBL" id="WZH50298.1"/>
    </source>
</evidence>
<evidence type="ECO:0000256" key="1">
    <source>
        <dbReference type="ARBA" id="ARBA00006484"/>
    </source>
</evidence>
<keyword evidence="4" id="KW-1185">Reference proteome</keyword>
<dbReference type="Gene3D" id="3.40.50.720">
    <property type="entry name" value="NAD(P)-binding Rossmann-like Domain"/>
    <property type="match status" value="1"/>
</dbReference>
<dbReference type="EMBL" id="CP151267">
    <property type="protein sequence ID" value="WZH50298.1"/>
    <property type="molecule type" value="Genomic_DNA"/>
</dbReference>
<dbReference type="Pfam" id="PF00106">
    <property type="entry name" value="adh_short"/>
    <property type="match status" value="1"/>
</dbReference>
<dbReference type="InterPro" id="IPR036291">
    <property type="entry name" value="NAD(P)-bd_dom_sf"/>
</dbReference>
<accession>A0ABZ2XAY9</accession>
<keyword evidence="2" id="KW-0560">Oxidoreductase</keyword>
<dbReference type="PANTHER" id="PTHR43669">
    <property type="entry name" value="5-KETO-D-GLUCONATE 5-REDUCTASE"/>
    <property type="match status" value="1"/>
</dbReference>
<dbReference type="PANTHER" id="PTHR43669:SF4">
    <property type="entry name" value="SHORT-CHAIN DEHYDROGENASE"/>
    <property type="match status" value="1"/>
</dbReference>
<evidence type="ECO:0000313" key="4">
    <source>
        <dbReference type="Proteomes" id="UP001489902"/>
    </source>
</evidence>
<dbReference type="SUPFAM" id="SSF51735">
    <property type="entry name" value="NAD(P)-binding Rossmann-fold domains"/>
    <property type="match status" value="1"/>
</dbReference>
<evidence type="ECO:0008006" key="5">
    <source>
        <dbReference type="Google" id="ProtNLM"/>
    </source>
</evidence>
<sequence>MTSPVALIFGAGAKVGNSVAKTFLAEGYNVALASRSQNPETSTANELHIPTDCADTDSVLQAFAKVRSVFGHPSVVIYNAAWGGGNINPTDIFEVLLGFFKSSTAVNIFSAYAAAQEAVKGWKELLPSSKPTFIYTGNCENVAPIPALMALGVGKAGAAAFIEIAAKVYKHKGYKFYYADEREEDGTPMWDGTNGRPCAVVY</sequence>
<comment type="similarity">
    <text evidence="1">Belongs to the short-chain dehydrogenases/reductases (SDR) family.</text>
</comment>
<dbReference type="InterPro" id="IPR002347">
    <property type="entry name" value="SDR_fam"/>
</dbReference>
<evidence type="ECO:0000256" key="2">
    <source>
        <dbReference type="ARBA" id="ARBA00023002"/>
    </source>
</evidence>